<dbReference type="InterPro" id="IPR005679">
    <property type="entry name" value="Ribosomal_uS12_bac"/>
</dbReference>
<dbReference type="WBParaSite" id="maker-uti_cns_0011005-snap-gene-0.2-mRNA-1">
    <property type="protein sequence ID" value="maker-uti_cns_0011005-snap-gene-0.2-mRNA-1"/>
    <property type="gene ID" value="maker-uti_cns_0011005-snap-gene-0.2"/>
</dbReference>
<dbReference type="PANTHER" id="PTHR14918">
    <property type="entry name" value="KICSTOR COMPLEX PROTEIN SZT2"/>
    <property type="match status" value="1"/>
</dbReference>
<dbReference type="GO" id="GO:0006412">
    <property type="term" value="P:translation"/>
    <property type="evidence" value="ECO:0007669"/>
    <property type="project" value="InterPro"/>
</dbReference>
<proteinExistence type="inferred from homology"/>
<evidence type="ECO:0000313" key="10">
    <source>
        <dbReference type="WBParaSite" id="maker-uti_cns_0011005-snap-gene-0.2-mRNA-1"/>
    </source>
</evidence>
<name>A0A1I8IAP8_9PLAT</name>
<dbReference type="GO" id="GO:0003735">
    <property type="term" value="F:structural constituent of ribosome"/>
    <property type="evidence" value="ECO:0007669"/>
    <property type="project" value="InterPro"/>
</dbReference>
<organism evidence="9 10">
    <name type="scientific">Macrostomum lignano</name>
    <dbReference type="NCBI Taxonomy" id="282301"/>
    <lineage>
        <taxon>Eukaryota</taxon>
        <taxon>Metazoa</taxon>
        <taxon>Spiralia</taxon>
        <taxon>Lophotrochozoa</taxon>
        <taxon>Platyhelminthes</taxon>
        <taxon>Rhabditophora</taxon>
        <taxon>Macrostomorpha</taxon>
        <taxon>Macrostomida</taxon>
        <taxon>Macrostomidae</taxon>
        <taxon>Macrostomum</taxon>
    </lineage>
</organism>
<dbReference type="Proteomes" id="UP000095280">
    <property type="component" value="Unplaced"/>
</dbReference>
<keyword evidence="3" id="KW-0809">Transit peptide</keyword>
<dbReference type="PRINTS" id="PR01034">
    <property type="entry name" value="RIBOSOMALS12"/>
</dbReference>
<evidence type="ECO:0000256" key="8">
    <source>
        <dbReference type="SAM" id="MobiDB-lite"/>
    </source>
</evidence>
<dbReference type="PANTHER" id="PTHR14918:SF3">
    <property type="entry name" value="KICSTOR COMPLEX PROTEIN SZT2"/>
    <property type="match status" value="1"/>
</dbReference>
<evidence type="ECO:0000313" key="9">
    <source>
        <dbReference type="Proteomes" id="UP000095280"/>
    </source>
</evidence>
<evidence type="ECO:0000256" key="3">
    <source>
        <dbReference type="ARBA" id="ARBA00022946"/>
    </source>
</evidence>
<reference evidence="10" key="1">
    <citation type="submission" date="2016-11" db="UniProtKB">
        <authorList>
            <consortium name="WormBaseParasite"/>
        </authorList>
    </citation>
    <scope>IDENTIFICATION</scope>
</reference>
<evidence type="ECO:0000256" key="6">
    <source>
        <dbReference type="ARBA" id="ARBA00023274"/>
    </source>
</evidence>
<evidence type="ECO:0000256" key="4">
    <source>
        <dbReference type="ARBA" id="ARBA00022980"/>
    </source>
</evidence>
<dbReference type="Gene3D" id="2.40.50.140">
    <property type="entry name" value="Nucleic acid-binding proteins"/>
    <property type="match status" value="1"/>
</dbReference>
<sequence>PLKDLREGPLKDLREGPLKELREGPLKELREGPLKDLRERVLLGGRLQTALAVPAATRTPCLSALQSLPVRFVSTIKRRFSNTDSLELFDETAVVPRSRWSIELPTCVEDDNLLNRMARYGPIMKKRPPNRHMDGRPFMKGVVLRTLIRKPKKPNSANRRCVRVRLSNGREITAYVPGIGHNLQEHNMVLVRGGRCQDLIGVKHKVVRGKYDCAHVVKPSGKRRNMSNPAGQEPPEAFVLIRRDYRVSRNMRASWFFENLGKSLRLECLHQLNDNDQRAFVVLAETSPIASAIHRIVVEDLSLPSRMDSAGGGGREFVLTQQHRVNFLVLDYAFSFVLDMSASMFCFTGKGKLRIERALKCLEKCLRLLSRPVRLPGCSASFCPSICLSVLAHSEGEVALLAKGCRLSAGSVDRLIEDIRFKVRRFESEVARLTFAGVTSTAGGSSTPSPGSDLLSMLRHGVLSLTFLPEAAASQIVLLTDCNLATADQTQLDRTLNMLRSAPISCSFIAVGCSIDQQLYANFGYLQSDEFCRFLAKATFGKFLTEDRLAKHKLADCQLLPPLPLTDVHRALLLWSFTPRPGQALEEQRPPGSGAGCGPSGGIDAGGRLFESAAMPSLGFVDSSSAGGGGEIGGSMTPSFASLMSAERRLNGVWLKRLRTDPQQLAVSFLAILSVRLREGYTIRRFQLLKGNTEIELELSLAWRPGVSMLYTLHSDWPPERSTATLVSAACEGSTDYLYRLSEARSRMSRQCAQLRCSYERFQYHIRDLNKTDAFVAQLYTFDRDSAVYVIPQQFRGSSPLFCLLPQSQEPVLSKSTMAESDDRFAAYWLRMVRVDAASCQKWMHVHRLFLLMRHDGQLSQLRHLNLRNPRGKYSAVQCRQALSLICDRVIRARSDRLIDNCFTLLEHSVYVKLLYDSAKFNARGRLGRGPARVYLSVKPHYQTLIVTLAFLAHVSSTIRQTVLQELRERLAYLYFPSRIAESKHKTPSGGTAASGGGAQRPDASGADIGSGIGGGSVKSPLQRTESETPCCYAVAKPLDRFLIQFEPKCLARNLTGFADTEKLNLQLQIISRQLHFRRFVWHVVWPAEQQPSPAESAGQLPTRDNLLHIFNCLVALRLQQGFHFAYANAGFVNLFRRVALQPSETAATAAIGDGNEGSGDVELCVQYLLYPLISRRRLDSESSEATVLEESSSVQRVSATPTAVPASVAPHLHHQHQQPAGNRQLLDLRIVTEVWAEPQPGRPLPSDLARETTDWLDADFQLLPGLLRDSDERVFCVFLTLDAALKSVASAATTVSNAGVCRSPECRQRQRQGSGAGKGGDSTWRQAISDKVQQLWTKVDLISLVSRSAQACLLLSLIQTDEPDCHEQLIRQLEQELTTRRFCQLPLTCCEEENYTRHLAARGGAGAWRALCSRISCSCWPSSRAGAAMRCKVSHNGVLLLQLHPQNPMRLQPVVALFAAKSAAVTADSSWKLQRGDLAEYRVLTVKLAASDVHCMTAAENADAVRFDAAAGSCTLLACDRGPADGCRKCRHLGNSSLPQLWMREPVNCWTTFQHRVDGSVSFNRGWSEYACKSRCLQLLFFPASAAALSQLLQATDTAWASRAPKYIEREAFCAGAARRGGVVHTSEKLLDDCGKLHTHLNQMVEAMSDVHALATVRTIFQSLRRPRCRRALDELLEEQASINIDLTDFLAYSCGHAYYGSRLDRQKTTTTTQQQEALIRRLSRCCEASPGAHQRSGSRFRATIGKYFSELCCLPGYFALNCGCIDALLNPGANQEADTEDDEGDDDRGFRVGSSFLVGSDTGENVSIVL</sequence>
<dbReference type="FunFam" id="2.40.50.140:FF:000115">
    <property type="entry name" value="28S ribosomal protein S12, mitochondrial"/>
    <property type="match status" value="1"/>
</dbReference>
<keyword evidence="5" id="KW-0496">Mitochondrion</keyword>
<dbReference type="PROSITE" id="PS00055">
    <property type="entry name" value="RIBOSOMAL_S12"/>
    <property type="match status" value="1"/>
</dbReference>
<protein>
    <recommendedName>
        <fullName evidence="7">Small ribosomal subunit protein uS12m</fullName>
    </recommendedName>
</protein>
<comment type="subcellular location">
    <subcellularLocation>
        <location evidence="1">Mitochondrion</location>
    </subcellularLocation>
</comment>
<dbReference type="InterPro" id="IPR006032">
    <property type="entry name" value="Ribosomal_uS12"/>
</dbReference>
<keyword evidence="6" id="KW-0687">Ribonucleoprotein</keyword>
<dbReference type="Pfam" id="PF00164">
    <property type="entry name" value="Ribosom_S12_S23"/>
    <property type="match status" value="1"/>
</dbReference>
<evidence type="ECO:0000256" key="5">
    <source>
        <dbReference type="ARBA" id="ARBA00023128"/>
    </source>
</evidence>
<accession>A0A1I8IAP8</accession>
<dbReference type="GO" id="GO:0005739">
    <property type="term" value="C:mitochondrion"/>
    <property type="evidence" value="ECO:0007669"/>
    <property type="project" value="UniProtKB-SubCell"/>
</dbReference>
<evidence type="ECO:0000256" key="1">
    <source>
        <dbReference type="ARBA" id="ARBA00004173"/>
    </source>
</evidence>
<dbReference type="InterPro" id="IPR012340">
    <property type="entry name" value="NA-bd_OB-fold"/>
</dbReference>
<keyword evidence="9" id="KW-1185">Reference proteome</keyword>
<dbReference type="InterPro" id="IPR033228">
    <property type="entry name" value="SZT2"/>
</dbReference>
<keyword evidence="4" id="KW-0689">Ribosomal protein</keyword>
<dbReference type="InterPro" id="IPR036465">
    <property type="entry name" value="vWFA_dom_sf"/>
</dbReference>
<dbReference type="GO" id="GO:0015935">
    <property type="term" value="C:small ribosomal subunit"/>
    <property type="evidence" value="ECO:0007669"/>
    <property type="project" value="InterPro"/>
</dbReference>
<dbReference type="NCBIfam" id="TIGR00981">
    <property type="entry name" value="rpsL_bact"/>
    <property type="match status" value="1"/>
</dbReference>
<evidence type="ECO:0000256" key="7">
    <source>
        <dbReference type="ARBA" id="ARBA00035248"/>
    </source>
</evidence>
<feature type="region of interest" description="Disordered" evidence="8">
    <location>
        <begin position="983"/>
        <end position="1010"/>
    </location>
</feature>
<dbReference type="Gene3D" id="3.90.215.10">
    <property type="entry name" value="Gamma Fibrinogen, chain A, domain 1"/>
    <property type="match status" value="1"/>
</dbReference>
<dbReference type="SUPFAM" id="SSF50249">
    <property type="entry name" value="Nucleic acid-binding proteins"/>
    <property type="match status" value="1"/>
</dbReference>
<dbReference type="SUPFAM" id="SSF56496">
    <property type="entry name" value="Fibrinogen C-terminal domain-like"/>
    <property type="match status" value="1"/>
</dbReference>
<dbReference type="InterPro" id="IPR036056">
    <property type="entry name" value="Fibrinogen-like_C"/>
</dbReference>
<comment type="similarity">
    <text evidence="2">Belongs to the universal ribosomal protein uS12 family.</text>
</comment>
<dbReference type="InterPro" id="IPR014716">
    <property type="entry name" value="Fibrinogen_a/b/g_C_1"/>
</dbReference>
<dbReference type="SUPFAM" id="SSF53300">
    <property type="entry name" value="vWA-like"/>
    <property type="match status" value="1"/>
</dbReference>
<evidence type="ECO:0000256" key="2">
    <source>
        <dbReference type="ARBA" id="ARBA00005657"/>
    </source>
</evidence>
<dbReference type="GO" id="GO:0005777">
    <property type="term" value="C:peroxisome"/>
    <property type="evidence" value="ECO:0007669"/>
    <property type="project" value="InterPro"/>
</dbReference>
<dbReference type="CDD" id="cd03368">
    <property type="entry name" value="Ribosomal_S12"/>
    <property type="match status" value="1"/>
</dbReference>